<dbReference type="AlphaFoldDB" id="A0A232EWL3"/>
<gene>
    <name evidence="1" type="ORF">TSAR_011235</name>
</gene>
<accession>A0A232EWL3</accession>
<dbReference type="Proteomes" id="UP000215335">
    <property type="component" value="Unassembled WGS sequence"/>
</dbReference>
<protein>
    <submittedName>
        <fullName evidence="1">Uncharacterized protein</fullName>
    </submittedName>
</protein>
<comment type="caution">
    <text evidence="1">The sequence shown here is derived from an EMBL/GenBank/DDBJ whole genome shotgun (WGS) entry which is preliminary data.</text>
</comment>
<proteinExistence type="predicted"/>
<dbReference type="EMBL" id="NNAY01001845">
    <property type="protein sequence ID" value="OXU22742.1"/>
    <property type="molecule type" value="Genomic_DNA"/>
</dbReference>
<sequence>MTRQSLGLFVSTSRRLRAKHEEQRAAAVAASRKSERDRDVLYRIRVTSRRRRLESVIKEPIDGISRAVEVETLKIGCVKCVIHISLLQYNSL</sequence>
<organism evidence="1 2">
    <name type="scientific">Trichomalopsis sarcophagae</name>
    <dbReference type="NCBI Taxonomy" id="543379"/>
    <lineage>
        <taxon>Eukaryota</taxon>
        <taxon>Metazoa</taxon>
        <taxon>Ecdysozoa</taxon>
        <taxon>Arthropoda</taxon>
        <taxon>Hexapoda</taxon>
        <taxon>Insecta</taxon>
        <taxon>Pterygota</taxon>
        <taxon>Neoptera</taxon>
        <taxon>Endopterygota</taxon>
        <taxon>Hymenoptera</taxon>
        <taxon>Apocrita</taxon>
        <taxon>Proctotrupomorpha</taxon>
        <taxon>Chalcidoidea</taxon>
        <taxon>Pteromalidae</taxon>
        <taxon>Pteromalinae</taxon>
        <taxon>Trichomalopsis</taxon>
    </lineage>
</organism>
<name>A0A232EWL3_9HYME</name>
<keyword evidence="2" id="KW-1185">Reference proteome</keyword>
<evidence type="ECO:0000313" key="2">
    <source>
        <dbReference type="Proteomes" id="UP000215335"/>
    </source>
</evidence>
<reference evidence="1 2" key="1">
    <citation type="journal article" date="2017" name="Curr. Biol.">
        <title>The Evolution of Venom by Co-option of Single-Copy Genes.</title>
        <authorList>
            <person name="Martinson E.O."/>
            <person name="Mrinalini"/>
            <person name="Kelkar Y.D."/>
            <person name="Chang C.H."/>
            <person name="Werren J.H."/>
        </authorList>
    </citation>
    <scope>NUCLEOTIDE SEQUENCE [LARGE SCALE GENOMIC DNA]</scope>
    <source>
        <strain evidence="1 2">Alberta</strain>
        <tissue evidence="1">Whole body</tissue>
    </source>
</reference>
<evidence type="ECO:0000313" key="1">
    <source>
        <dbReference type="EMBL" id="OXU22742.1"/>
    </source>
</evidence>